<dbReference type="GO" id="GO:0015344">
    <property type="term" value="F:siderophore uptake transmembrane transporter activity"/>
    <property type="evidence" value="ECO:0007669"/>
    <property type="project" value="TreeGrafter"/>
</dbReference>
<evidence type="ECO:0000313" key="11">
    <source>
        <dbReference type="EMBL" id="KAA5549129.1"/>
    </source>
</evidence>
<dbReference type="InterPro" id="IPR008969">
    <property type="entry name" value="CarboxyPept-like_regulatory"/>
</dbReference>
<dbReference type="Gene3D" id="2.170.130.10">
    <property type="entry name" value="TonB-dependent receptor, plug domain"/>
    <property type="match status" value="1"/>
</dbReference>
<dbReference type="PROSITE" id="PS52016">
    <property type="entry name" value="TONB_DEPENDENT_REC_3"/>
    <property type="match status" value="1"/>
</dbReference>
<dbReference type="InterPro" id="IPR012910">
    <property type="entry name" value="Plug_dom"/>
</dbReference>
<dbReference type="PANTHER" id="PTHR30069:SF29">
    <property type="entry name" value="HEMOGLOBIN AND HEMOGLOBIN-HAPTOGLOBIN-BINDING PROTEIN 1-RELATED"/>
    <property type="match status" value="1"/>
</dbReference>
<dbReference type="PANTHER" id="PTHR30069">
    <property type="entry name" value="TONB-DEPENDENT OUTER MEMBRANE RECEPTOR"/>
    <property type="match status" value="1"/>
</dbReference>
<keyword evidence="11" id="KW-0675">Receptor</keyword>
<evidence type="ECO:0000256" key="7">
    <source>
        <dbReference type="ARBA" id="ARBA00023237"/>
    </source>
</evidence>
<sequence length="1029" mass="111445">MKRNTHRWQRKSCLLLMLLAFGGAAPLQAAVETNISATRPVAWTISGRVVSANGDALPGVTILLKGTSTGTATDVSGNYTLNVPESGGTLIFSFIGYTTQERTFTGPGTINVTLADDAKALEEVVVTGYGTQQKSDITGSVASVKGEEIAQIPTPSVAQALQGRAPGVQITANSGSPGAGSSVRIRGVASVNAVDVLYVVDGVQIPSSAGVNFLNNDDIASVEVLKDASAAAIYGSRAAGGVILITTKKGKANTSNVNFSAYKGIQNTWRKLDMTNLREYAALDNLARQNAGVVTNPEWANPESLGEGTNWQDALFRTADIENYQLSWGGGSESSTFYASGSYYKREGIVLGSAFDRYTFRLNTDHKIGKRFKVGNSLQVSATSEDIIPNNQDLQSGVLGRGIRQVPSVNVRNPDGTYDGPLGNFEGESENPVFLALESNNNSRNYRAIGSIYGDIELFSGLSFRSTFNIDAYMYDNTDFNPQFQIGNRNNPVASLNVSEGNGRTWQWSNIFTYRKTFGNHSINALAGIEAQDNHARFYSASRAGFLKNDEIQYLDQGSSSDQARGGANGYALYSQLARVNYDYANKYLLTATVRRDGSSRFGKENRYGVFPSASLGYRISEEEFIKTVPVITNLMLRAGWGETGNQAGLSNYPVYASLSANGRYPFGGTVLSGYYVPTQANPDIRWETVQQTNFGVDAGFFQNKLSLSVDYFIKNTTDMILTIEIPRSTGPNAGPTNSGALVNRGVELAANYQGEAGDFRYGVGLNFTRVRNEVTELQDIPLSGEYNRTQEGMPVAQFWGYRMEGLFRSDEEVRAANALDGNPATAYQPGAAAGDVRFADINGDGVVDSEDQTFIGNPLPKFTAGLTGNVAYKQFDMNFIFSGSFGNDILNRISAFGYSADPGNKFRALINNTWTPQNPNAEYPRLILGDPGGSNRANSSRWIEDGTYVRLRNIQVGYNFAPTLLSRIGGKTARVYLASENLFTLTKYKSGFDPEQGASYGDRPLDIGTDRGNYPQARTFLLGINVGF</sequence>
<evidence type="ECO:0000256" key="6">
    <source>
        <dbReference type="ARBA" id="ARBA00023136"/>
    </source>
</evidence>
<dbReference type="Pfam" id="PF13715">
    <property type="entry name" value="CarbopepD_reg_2"/>
    <property type="match status" value="1"/>
</dbReference>
<evidence type="ECO:0000256" key="2">
    <source>
        <dbReference type="ARBA" id="ARBA00022448"/>
    </source>
</evidence>
<feature type="signal peptide" evidence="9">
    <location>
        <begin position="1"/>
        <end position="29"/>
    </location>
</feature>
<comment type="caution">
    <text evidence="11">The sequence shown here is derived from an EMBL/GenBank/DDBJ whole genome shotgun (WGS) entry which is preliminary data.</text>
</comment>
<dbReference type="Proteomes" id="UP000323426">
    <property type="component" value="Unassembled WGS sequence"/>
</dbReference>
<comment type="subcellular location">
    <subcellularLocation>
        <location evidence="1 8">Cell outer membrane</location>
        <topology evidence="1 8">Multi-pass membrane protein</topology>
    </subcellularLocation>
</comment>
<dbReference type="GO" id="GO:0044718">
    <property type="term" value="P:siderophore transmembrane transport"/>
    <property type="evidence" value="ECO:0007669"/>
    <property type="project" value="TreeGrafter"/>
</dbReference>
<keyword evidence="4 8" id="KW-0812">Transmembrane</keyword>
<evidence type="ECO:0000256" key="9">
    <source>
        <dbReference type="SAM" id="SignalP"/>
    </source>
</evidence>
<dbReference type="RefSeq" id="WP_150086124.1">
    <property type="nucleotide sequence ID" value="NZ_VWSF01000001.1"/>
</dbReference>
<evidence type="ECO:0000256" key="8">
    <source>
        <dbReference type="PROSITE-ProRule" id="PRU01360"/>
    </source>
</evidence>
<evidence type="ECO:0000256" key="1">
    <source>
        <dbReference type="ARBA" id="ARBA00004571"/>
    </source>
</evidence>
<evidence type="ECO:0000259" key="10">
    <source>
        <dbReference type="Pfam" id="PF07715"/>
    </source>
</evidence>
<keyword evidence="7 8" id="KW-0998">Cell outer membrane</keyword>
<dbReference type="Pfam" id="PF07715">
    <property type="entry name" value="Plug"/>
    <property type="match status" value="1"/>
</dbReference>
<dbReference type="Gene3D" id="2.40.170.20">
    <property type="entry name" value="TonB-dependent receptor, beta-barrel domain"/>
    <property type="match status" value="1"/>
</dbReference>
<dbReference type="NCBIfam" id="TIGR04057">
    <property type="entry name" value="SusC_RagA_signa"/>
    <property type="match status" value="1"/>
</dbReference>
<reference evidence="11 12" key="1">
    <citation type="submission" date="2019-09" db="EMBL/GenBank/DDBJ databases">
        <title>Genome sequence and assembly of Adhaeribacter sp.</title>
        <authorList>
            <person name="Chhetri G."/>
        </authorList>
    </citation>
    <scope>NUCLEOTIDE SEQUENCE [LARGE SCALE GENOMIC DNA]</scope>
    <source>
        <strain evidence="11 12">DK36</strain>
    </source>
</reference>
<evidence type="ECO:0000256" key="4">
    <source>
        <dbReference type="ARBA" id="ARBA00022692"/>
    </source>
</evidence>
<dbReference type="InterPro" id="IPR023997">
    <property type="entry name" value="TonB-dep_OMP_SusC/RagA_CS"/>
</dbReference>
<dbReference type="InterPro" id="IPR039426">
    <property type="entry name" value="TonB-dep_rcpt-like"/>
</dbReference>
<dbReference type="AlphaFoldDB" id="A0A5M6DSC0"/>
<evidence type="ECO:0000256" key="5">
    <source>
        <dbReference type="ARBA" id="ARBA00022729"/>
    </source>
</evidence>
<evidence type="ECO:0000313" key="12">
    <source>
        <dbReference type="Proteomes" id="UP000323426"/>
    </source>
</evidence>
<accession>A0A5M6DSC0</accession>
<feature type="chain" id="PRO_5024293859" evidence="9">
    <location>
        <begin position="30"/>
        <end position="1029"/>
    </location>
</feature>
<dbReference type="InterPro" id="IPR023996">
    <property type="entry name" value="TonB-dep_OMP_SusC/RagA"/>
</dbReference>
<proteinExistence type="inferred from homology"/>
<dbReference type="SUPFAM" id="SSF49464">
    <property type="entry name" value="Carboxypeptidase regulatory domain-like"/>
    <property type="match status" value="1"/>
</dbReference>
<dbReference type="NCBIfam" id="TIGR04056">
    <property type="entry name" value="OMP_RagA_SusC"/>
    <property type="match status" value="1"/>
</dbReference>
<keyword evidence="3 8" id="KW-1134">Transmembrane beta strand</keyword>
<protein>
    <submittedName>
        <fullName evidence="11">TonB-dependent receptor</fullName>
    </submittedName>
</protein>
<dbReference type="EMBL" id="VWSF01000001">
    <property type="protein sequence ID" value="KAA5549129.1"/>
    <property type="molecule type" value="Genomic_DNA"/>
</dbReference>
<dbReference type="GO" id="GO:0009279">
    <property type="term" value="C:cell outer membrane"/>
    <property type="evidence" value="ECO:0007669"/>
    <property type="project" value="UniProtKB-SubCell"/>
</dbReference>
<keyword evidence="12" id="KW-1185">Reference proteome</keyword>
<organism evidence="11 12">
    <name type="scientific">Adhaeribacter rhizoryzae</name>
    <dbReference type="NCBI Taxonomy" id="2607907"/>
    <lineage>
        <taxon>Bacteria</taxon>
        <taxon>Pseudomonadati</taxon>
        <taxon>Bacteroidota</taxon>
        <taxon>Cytophagia</taxon>
        <taxon>Cytophagales</taxon>
        <taxon>Hymenobacteraceae</taxon>
        <taxon>Adhaeribacter</taxon>
    </lineage>
</organism>
<name>A0A5M6DSC0_9BACT</name>
<keyword evidence="2 8" id="KW-0813">Transport</keyword>
<comment type="similarity">
    <text evidence="8">Belongs to the TonB-dependent receptor family.</text>
</comment>
<evidence type="ECO:0000256" key="3">
    <source>
        <dbReference type="ARBA" id="ARBA00022452"/>
    </source>
</evidence>
<feature type="domain" description="TonB-dependent receptor plug" evidence="10">
    <location>
        <begin position="134"/>
        <end position="242"/>
    </location>
</feature>
<gene>
    <name evidence="11" type="ORF">F0145_00585</name>
</gene>
<keyword evidence="5 9" id="KW-0732">Signal</keyword>
<dbReference type="SUPFAM" id="SSF56935">
    <property type="entry name" value="Porins"/>
    <property type="match status" value="1"/>
</dbReference>
<dbReference type="InterPro" id="IPR037066">
    <property type="entry name" value="Plug_dom_sf"/>
</dbReference>
<dbReference type="InterPro" id="IPR036942">
    <property type="entry name" value="Beta-barrel_TonB_sf"/>
</dbReference>
<dbReference type="Gene3D" id="2.60.40.1120">
    <property type="entry name" value="Carboxypeptidase-like, regulatory domain"/>
    <property type="match status" value="1"/>
</dbReference>
<keyword evidence="6 8" id="KW-0472">Membrane</keyword>